<dbReference type="GO" id="GO:0008410">
    <property type="term" value="F:CoA-transferase activity"/>
    <property type="evidence" value="ECO:0007669"/>
    <property type="project" value="TreeGrafter"/>
</dbReference>
<protein>
    <submittedName>
        <fullName evidence="2">Formyl-CoA transferase</fullName>
    </submittedName>
</protein>
<reference evidence="2 3" key="1">
    <citation type="submission" date="2018-01" db="EMBL/GenBank/DDBJ databases">
        <title>Draft genome sequence of Nonomuraea sp. KC333.</title>
        <authorList>
            <person name="Sahin N."/>
            <person name="Saygin H."/>
            <person name="Ay H."/>
        </authorList>
    </citation>
    <scope>NUCLEOTIDE SEQUENCE [LARGE SCALE GENOMIC DNA]</scope>
    <source>
        <strain evidence="2 3">KC333</strain>
    </source>
</reference>
<proteinExistence type="predicted"/>
<accession>A0A2W2E8J9</accession>
<dbReference type="Gene3D" id="3.40.50.10540">
    <property type="entry name" value="Crotonobetainyl-coa:carnitine coa-transferase, domain 1"/>
    <property type="match status" value="1"/>
</dbReference>
<evidence type="ECO:0000313" key="2">
    <source>
        <dbReference type="EMBL" id="PZG18883.1"/>
    </source>
</evidence>
<dbReference type="AlphaFoldDB" id="A0A2W2E8J9"/>
<keyword evidence="1 2" id="KW-0808">Transferase</keyword>
<dbReference type="SUPFAM" id="SSF89796">
    <property type="entry name" value="CoA-transferase family III (CaiB/BaiF)"/>
    <property type="match status" value="1"/>
</dbReference>
<dbReference type="InterPro" id="IPR050483">
    <property type="entry name" value="CoA-transferase_III_domain"/>
</dbReference>
<dbReference type="Gene3D" id="3.30.1540.10">
    <property type="entry name" value="formyl-coa transferase, domain 3"/>
    <property type="match status" value="1"/>
</dbReference>
<dbReference type="InterPro" id="IPR003673">
    <property type="entry name" value="CoA-Trfase_fam_III"/>
</dbReference>
<evidence type="ECO:0000256" key="1">
    <source>
        <dbReference type="ARBA" id="ARBA00022679"/>
    </source>
</evidence>
<dbReference type="Proteomes" id="UP000249304">
    <property type="component" value="Unassembled WGS sequence"/>
</dbReference>
<evidence type="ECO:0000313" key="3">
    <source>
        <dbReference type="Proteomes" id="UP000249304"/>
    </source>
</evidence>
<dbReference type="OrthoDB" id="4251672at2"/>
<dbReference type="InterPro" id="IPR023606">
    <property type="entry name" value="CoA-Trfase_III_dom_1_sf"/>
</dbReference>
<comment type="caution">
    <text evidence="2">The sequence shown here is derived from an EMBL/GenBank/DDBJ whole genome shotgun (WGS) entry which is preliminary data.</text>
</comment>
<dbReference type="PANTHER" id="PTHR48207">
    <property type="entry name" value="SUCCINATE--HYDROXYMETHYLGLUTARATE COA-TRANSFERASE"/>
    <property type="match status" value="1"/>
</dbReference>
<dbReference type="InterPro" id="IPR044855">
    <property type="entry name" value="CoA-Trfase_III_dom3_sf"/>
</dbReference>
<dbReference type="Pfam" id="PF02515">
    <property type="entry name" value="CoA_transf_3"/>
    <property type="match status" value="1"/>
</dbReference>
<dbReference type="PANTHER" id="PTHR48207:SF3">
    <property type="entry name" value="SUCCINATE--HYDROXYMETHYLGLUTARATE COA-TRANSFERASE"/>
    <property type="match status" value="1"/>
</dbReference>
<keyword evidence="3" id="KW-1185">Reference proteome</keyword>
<gene>
    <name evidence="2" type="ORF">C1J01_13820</name>
</gene>
<organism evidence="2 3">
    <name type="scientific">Nonomuraea aridisoli</name>
    <dbReference type="NCBI Taxonomy" id="2070368"/>
    <lineage>
        <taxon>Bacteria</taxon>
        <taxon>Bacillati</taxon>
        <taxon>Actinomycetota</taxon>
        <taxon>Actinomycetes</taxon>
        <taxon>Streptosporangiales</taxon>
        <taxon>Streptosporangiaceae</taxon>
        <taxon>Nonomuraea</taxon>
    </lineage>
</organism>
<name>A0A2W2E8J9_9ACTN</name>
<dbReference type="RefSeq" id="WP_111179363.1">
    <property type="nucleotide sequence ID" value="NZ_POUD01000046.1"/>
</dbReference>
<dbReference type="EMBL" id="POUD01000046">
    <property type="protein sequence ID" value="PZG18883.1"/>
    <property type="molecule type" value="Genomic_DNA"/>
</dbReference>
<sequence>MADLSGALDGVRVLELGNFIAAPSAGRLMADFGADVVKIERPRGGDELRRWRLHEGETSLLFRVMNRNKRSVTLDLKHPEGRTVALDLIRRSDVVLENFRPGTLERWGLDVERMRQVNPGVIVVRISGYGQSGPYRDRPGFGGVAEAVGGLRNLTGYPDRPPTRVGISLADSVAGLYAVIGALTALRRRSLTGRGDVVDVALYEAVYSLMESLTPDYDAFAVEPERTGASLPGIAPSGTYLCADGRYVVISGNGDSIFKRLMRAIGRPDLADDPALADNAGRVRHAENLDAAIADWTARLPHEEVLQRLDEGQIPSSPIYTAADIAKDPHYAARGMLERHRVAVAPGHERDVAFPGVVPKLAEEPGRTRWLGPELGEHTDAVLADLGIDDARRAQLRELGVI</sequence>